<dbReference type="OrthoDB" id="3734293at2"/>
<name>A0A411YEP8_9ACTN</name>
<organism evidence="5 6">
    <name type="scientific">Egibacter rhizosphaerae</name>
    <dbReference type="NCBI Taxonomy" id="1670831"/>
    <lineage>
        <taxon>Bacteria</taxon>
        <taxon>Bacillati</taxon>
        <taxon>Actinomycetota</taxon>
        <taxon>Nitriliruptoria</taxon>
        <taxon>Egibacterales</taxon>
        <taxon>Egibacteraceae</taxon>
        <taxon>Egibacter</taxon>
    </lineage>
</organism>
<dbReference type="Pfam" id="PF01934">
    <property type="entry name" value="HepT-like"/>
    <property type="match status" value="1"/>
</dbReference>
<dbReference type="GO" id="GO:0110001">
    <property type="term" value="C:toxin-antitoxin complex"/>
    <property type="evidence" value="ECO:0007669"/>
    <property type="project" value="InterPro"/>
</dbReference>
<gene>
    <name evidence="5" type="ORF">ER308_09345</name>
</gene>
<dbReference type="GO" id="GO:0004540">
    <property type="term" value="F:RNA nuclease activity"/>
    <property type="evidence" value="ECO:0007669"/>
    <property type="project" value="InterPro"/>
</dbReference>
<sequence length="140" mass="15722">MTYLVERLGELRRHLTHLEQLRARVTSADDLRGDFSLRNDVLFSLLMVAQLVVDIAGELSARRALPFDDYTTAVRNLLTVGVEPAVVTELEALPGLRNVVLHEYVGLDLERVVEATRRLEPVQRFVRTVAELEASDADSP</sequence>
<keyword evidence="6" id="KW-1185">Reference proteome</keyword>
<comment type="similarity">
    <text evidence="4">Belongs to the HepT RNase toxin family.</text>
</comment>
<reference evidence="5 6" key="1">
    <citation type="submission" date="2019-01" db="EMBL/GenBank/DDBJ databases">
        <title>Egibacter rhizosphaerae EGI 80759T.</title>
        <authorList>
            <person name="Chen D.-D."/>
            <person name="Tian Y."/>
            <person name="Jiao J.-Y."/>
            <person name="Zhang X.-T."/>
            <person name="Zhang Y.-G."/>
            <person name="Zhang Y."/>
            <person name="Xiao M."/>
            <person name="Shu W.-S."/>
            <person name="Li W.-J."/>
        </authorList>
    </citation>
    <scope>NUCLEOTIDE SEQUENCE [LARGE SCALE GENOMIC DNA]</scope>
    <source>
        <strain evidence="5 6">EGI 80759</strain>
    </source>
</reference>
<evidence type="ECO:0000256" key="1">
    <source>
        <dbReference type="ARBA" id="ARBA00022649"/>
    </source>
</evidence>
<dbReference type="GO" id="GO:0016787">
    <property type="term" value="F:hydrolase activity"/>
    <property type="evidence" value="ECO:0007669"/>
    <property type="project" value="UniProtKB-KW"/>
</dbReference>
<dbReference type="Gene3D" id="1.20.120.580">
    <property type="entry name" value="bsu32300-like"/>
    <property type="match status" value="1"/>
</dbReference>
<protein>
    <submittedName>
        <fullName evidence="5">DUF86 domain-containing protein</fullName>
    </submittedName>
</protein>
<dbReference type="RefSeq" id="WP_131154731.1">
    <property type="nucleotide sequence ID" value="NZ_CP036402.1"/>
</dbReference>
<dbReference type="KEGG" id="erz:ER308_09345"/>
<dbReference type="AlphaFoldDB" id="A0A411YEP8"/>
<proteinExistence type="inferred from homology"/>
<accession>A0A411YEP8</accession>
<evidence type="ECO:0000256" key="2">
    <source>
        <dbReference type="ARBA" id="ARBA00022722"/>
    </source>
</evidence>
<dbReference type="EMBL" id="CP036402">
    <property type="protein sequence ID" value="QBI19734.1"/>
    <property type="molecule type" value="Genomic_DNA"/>
</dbReference>
<evidence type="ECO:0000256" key="4">
    <source>
        <dbReference type="ARBA" id="ARBA00024207"/>
    </source>
</evidence>
<keyword evidence="2" id="KW-0540">Nuclease</keyword>
<evidence type="ECO:0000313" key="6">
    <source>
        <dbReference type="Proteomes" id="UP000291469"/>
    </source>
</evidence>
<dbReference type="InterPro" id="IPR037038">
    <property type="entry name" value="HepT-like_sf"/>
</dbReference>
<evidence type="ECO:0000256" key="3">
    <source>
        <dbReference type="ARBA" id="ARBA00022801"/>
    </source>
</evidence>
<keyword evidence="1" id="KW-1277">Toxin-antitoxin system</keyword>
<evidence type="ECO:0000313" key="5">
    <source>
        <dbReference type="EMBL" id="QBI19734.1"/>
    </source>
</evidence>
<dbReference type="Proteomes" id="UP000291469">
    <property type="component" value="Chromosome"/>
</dbReference>
<dbReference type="InterPro" id="IPR008201">
    <property type="entry name" value="HepT-like"/>
</dbReference>
<keyword evidence="3" id="KW-0378">Hydrolase</keyword>